<accession>A0A5R8ZJN0</accession>
<dbReference type="InterPro" id="IPR036890">
    <property type="entry name" value="HATPase_C_sf"/>
</dbReference>
<evidence type="ECO:0000256" key="7">
    <source>
        <dbReference type="ARBA" id="ARBA00022840"/>
    </source>
</evidence>
<dbReference type="Pfam" id="PF02518">
    <property type="entry name" value="HATPase_c"/>
    <property type="match status" value="1"/>
</dbReference>
<dbReference type="Gene3D" id="3.30.565.10">
    <property type="entry name" value="Histidine kinase-like ATPase, C-terminal domain"/>
    <property type="match status" value="1"/>
</dbReference>
<keyword evidence="10" id="KW-0472">Membrane</keyword>
<evidence type="ECO:0000256" key="4">
    <source>
        <dbReference type="ARBA" id="ARBA00022679"/>
    </source>
</evidence>
<sequence>MFTEGARNLGPVFTEGAVAGGRVRRWAADAGLGAVFAVVLAFWASLIADSWGGGYWRFDCAAGAAVCAIALFRRRDRAWAAVAGLAVAATAVLAARFADLPAEPGPGMALGLAVLVAAAVRRLPVRTACGVAAGGLAVAVGSLLTAHTSAAGVPSVTAMNVAAWAAAVVAGLSPRLLDARRRAVAEAVRQAERLALARELHDVVAHHVTGIVVQAQAARLVARRSPEKAGDALGQIEAAGSDALAAMRRVVGLLRVAEGEAGGPDAGPGVAEPGRLGDLVGRFEAGGRPVRLRLPREEETAMWPPEVASTVYRVVQESLTNIARHAPRAREVTVSVERDRDVVVVEVADDAPPGSQAGSRGGSRGGYGLLGMRERVEALGGTLRAGPRPGSGWSVLATLPAPPPATLPTALPSPRQESRRDA</sequence>
<dbReference type="EMBL" id="VANP01000001">
    <property type="protein sequence ID" value="TLP65983.1"/>
    <property type="molecule type" value="Genomic_DNA"/>
</dbReference>
<dbReference type="Pfam" id="PF07730">
    <property type="entry name" value="HisKA_3"/>
    <property type="match status" value="1"/>
</dbReference>
<feature type="domain" description="Histidine kinase/HSP90-like ATPase" evidence="11">
    <location>
        <begin position="306"/>
        <end position="403"/>
    </location>
</feature>
<keyword evidence="4" id="KW-0808">Transferase</keyword>
<dbReference type="PANTHER" id="PTHR24421:SF10">
    <property type="entry name" value="NITRATE_NITRITE SENSOR PROTEIN NARQ"/>
    <property type="match status" value="1"/>
</dbReference>
<keyword evidence="7" id="KW-0067">ATP-binding</keyword>
<dbReference type="InterPro" id="IPR003594">
    <property type="entry name" value="HATPase_dom"/>
</dbReference>
<feature type="transmembrane region" description="Helical" evidence="10">
    <location>
        <begin position="104"/>
        <end position="120"/>
    </location>
</feature>
<dbReference type="GO" id="GO:0016020">
    <property type="term" value="C:membrane"/>
    <property type="evidence" value="ECO:0007669"/>
    <property type="project" value="InterPro"/>
</dbReference>
<evidence type="ECO:0000256" key="3">
    <source>
        <dbReference type="ARBA" id="ARBA00022553"/>
    </source>
</evidence>
<keyword evidence="10" id="KW-0812">Transmembrane</keyword>
<evidence type="ECO:0000256" key="10">
    <source>
        <dbReference type="SAM" id="Phobius"/>
    </source>
</evidence>
<feature type="transmembrane region" description="Helical" evidence="10">
    <location>
        <begin position="127"/>
        <end position="146"/>
    </location>
</feature>
<organism evidence="12 13">
    <name type="scientific">Microbispora triticiradicis</name>
    <dbReference type="NCBI Taxonomy" id="2200763"/>
    <lineage>
        <taxon>Bacteria</taxon>
        <taxon>Bacillati</taxon>
        <taxon>Actinomycetota</taxon>
        <taxon>Actinomycetes</taxon>
        <taxon>Streptosporangiales</taxon>
        <taxon>Streptosporangiaceae</taxon>
        <taxon>Microbispora</taxon>
    </lineage>
</organism>
<feature type="transmembrane region" description="Helical" evidence="10">
    <location>
        <begin position="79"/>
        <end position="98"/>
    </location>
</feature>
<name>A0A5R8ZJN0_9ACTN</name>
<evidence type="ECO:0000256" key="8">
    <source>
        <dbReference type="ARBA" id="ARBA00023012"/>
    </source>
</evidence>
<evidence type="ECO:0000256" key="9">
    <source>
        <dbReference type="SAM" id="MobiDB-lite"/>
    </source>
</evidence>
<feature type="transmembrane region" description="Helical" evidence="10">
    <location>
        <begin position="54"/>
        <end position="72"/>
    </location>
</feature>
<evidence type="ECO:0000256" key="5">
    <source>
        <dbReference type="ARBA" id="ARBA00022741"/>
    </source>
</evidence>
<evidence type="ECO:0000259" key="11">
    <source>
        <dbReference type="SMART" id="SM00387"/>
    </source>
</evidence>
<evidence type="ECO:0000313" key="13">
    <source>
        <dbReference type="Proteomes" id="UP000309033"/>
    </source>
</evidence>
<proteinExistence type="predicted"/>
<dbReference type="GO" id="GO:0046983">
    <property type="term" value="F:protein dimerization activity"/>
    <property type="evidence" value="ECO:0007669"/>
    <property type="project" value="InterPro"/>
</dbReference>
<evidence type="ECO:0000256" key="2">
    <source>
        <dbReference type="ARBA" id="ARBA00012438"/>
    </source>
</evidence>
<feature type="transmembrane region" description="Helical" evidence="10">
    <location>
        <begin position="30"/>
        <end position="48"/>
    </location>
</feature>
<reference evidence="12" key="1">
    <citation type="submission" date="2019-05" db="EMBL/GenBank/DDBJ databases">
        <title>Isolation, diversity and antifungal activity of Actinobacteria from wheat.</title>
        <authorList>
            <person name="Yu B."/>
        </authorList>
    </citation>
    <scope>NUCLEOTIDE SEQUENCE [LARGE SCALE GENOMIC DNA]</scope>
    <source>
        <strain evidence="12">NEAU-HEGS1-5</strain>
    </source>
</reference>
<dbReference type="AlphaFoldDB" id="A0A5R8ZJN0"/>
<dbReference type="Gene3D" id="1.20.5.1930">
    <property type="match status" value="1"/>
</dbReference>
<comment type="caution">
    <text evidence="12">The sequence shown here is derived from an EMBL/GenBank/DDBJ whole genome shotgun (WGS) entry which is preliminary data.</text>
</comment>
<keyword evidence="8" id="KW-0902">Two-component regulatory system</keyword>
<dbReference type="GO" id="GO:0005524">
    <property type="term" value="F:ATP binding"/>
    <property type="evidence" value="ECO:0007669"/>
    <property type="project" value="UniProtKB-KW"/>
</dbReference>
<keyword evidence="10" id="KW-1133">Transmembrane helix</keyword>
<feature type="transmembrane region" description="Helical" evidence="10">
    <location>
        <begin position="152"/>
        <end position="172"/>
    </location>
</feature>
<dbReference type="Proteomes" id="UP000309033">
    <property type="component" value="Unassembled WGS sequence"/>
</dbReference>
<evidence type="ECO:0000256" key="6">
    <source>
        <dbReference type="ARBA" id="ARBA00022777"/>
    </source>
</evidence>
<dbReference type="GO" id="GO:0000155">
    <property type="term" value="F:phosphorelay sensor kinase activity"/>
    <property type="evidence" value="ECO:0007669"/>
    <property type="project" value="InterPro"/>
</dbReference>
<dbReference type="SMART" id="SM00387">
    <property type="entry name" value="HATPase_c"/>
    <property type="match status" value="1"/>
</dbReference>
<dbReference type="EC" id="2.7.13.3" evidence="2"/>
<keyword evidence="3" id="KW-0597">Phosphoprotein</keyword>
<keyword evidence="13" id="KW-1185">Reference proteome</keyword>
<dbReference type="PANTHER" id="PTHR24421">
    <property type="entry name" value="NITRATE/NITRITE SENSOR PROTEIN NARX-RELATED"/>
    <property type="match status" value="1"/>
</dbReference>
<protein>
    <recommendedName>
        <fullName evidence="2">histidine kinase</fullName>
        <ecNumber evidence="2">2.7.13.3</ecNumber>
    </recommendedName>
</protein>
<keyword evidence="5" id="KW-0547">Nucleotide-binding</keyword>
<dbReference type="InterPro" id="IPR050482">
    <property type="entry name" value="Sensor_HK_TwoCompSys"/>
</dbReference>
<evidence type="ECO:0000313" key="12">
    <source>
        <dbReference type="EMBL" id="TLP65983.1"/>
    </source>
</evidence>
<dbReference type="InterPro" id="IPR011712">
    <property type="entry name" value="Sig_transdc_His_kin_sub3_dim/P"/>
</dbReference>
<evidence type="ECO:0000256" key="1">
    <source>
        <dbReference type="ARBA" id="ARBA00000085"/>
    </source>
</evidence>
<gene>
    <name evidence="12" type="ORF">FED44_00140</name>
</gene>
<comment type="catalytic activity">
    <reaction evidence="1">
        <text>ATP + protein L-histidine = ADP + protein N-phospho-L-histidine.</text>
        <dbReference type="EC" id="2.7.13.3"/>
    </reaction>
</comment>
<keyword evidence="6 12" id="KW-0418">Kinase</keyword>
<dbReference type="SUPFAM" id="SSF55874">
    <property type="entry name" value="ATPase domain of HSP90 chaperone/DNA topoisomerase II/histidine kinase"/>
    <property type="match status" value="1"/>
</dbReference>
<dbReference type="OrthoDB" id="227596at2"/>
<feature type="region of interest" description="Disordered" evidence="9">
    <location>
        <begin position="383"/>
        <end position="422"/>
    </location>
</feature>